<comment type="caution">
    <text evidence="1">The sequence shown here is derived from an EMBL/GenBank/DDBJ whole genome shotgun (WGS) entry which is preliminary data.</text>
</comment>
<evidence type="ECO:0000313" key="1">
    <source>
        <dbReference type="EMBL" id="MEL3959389.1"/>
    </source>
</evidence>
<sequence length="309" mass="36054">MVKKQATKVCSVCLKDKKLTEFYMSYSPIDADNRVRICKNCMADMVDLDNIDSLRSMLRSVDKPFIAHLWESAKDKTAPIGEYFKLINAKDFRHLNYDHSDVVDGKLTMTKNNESQVSKGIDTETISEEYLEGLKEKYGHGFPDEEYILFEKKFLQLKPSFHLATTMHEEYLREYCVNKVKETLAKTKGDFKEAKEWASMAKESAEAGKLKPSQMSKADLSKGLDGFGQLARMVEQKQDIIPLLPKFIQQPKDKVDIVLWLYVNYVRDLKGLPEAKYEDIYRFYEERRKDYEKQQLDNDPSMRVEEENE</sequence>
<dbReference type="EMBL" id="JBBYAK010000002">
    <property type="protein sequence ID" value="MEL3959389.1"/>
    <property type="molecule type" value="Genomic_DNA"/>
</dbReference>
<dbReference type="RefSeq" id="WP_342021027.1">
    <property type="nucleotide sequence ID" value="NZ_JBBYAK010000002.1"/>
</dbReference>
<name>A0ABU9K4A9_9BACI</name>
<evidence type="ECO:0000313" key="2">
    <source>
        <dbReference type="Proteomes" id="UP001459714"/>
    </source>
</evidence>
<reference evidence="1 2" key="1">
    <citation type="submission" date="2024-03" db="EMBL/GenBank/DDBJ databases">
        <title>Bacilli Hybrid Assemblies.</title>
        <authorList>
            <person name="Kovac J."/>
        </authorList>
    </citation>
    <scope>NUCLEOTIDE SEQUENCE [LARGE SCALE GENOMIC DNA]</scope>
    <source>
        <strain evidence="1 2">FSL M8-0022</strain>
    </source>
</reference>
<keyword evidence="2" id="KW-1185">Reference proteome</keyword>
<gene>
    <name evidence="1" type="ORF">NST17_19745</name>
</gene>
<accession>A0ABU9K4A9</accession>
<proteinExistence type="predicted"/>
<protein>
    <submittedName>
        <fullName evidence="1">Uncharacterized protein</fullName>
    </submittedName>
</protein>
<organism evidence="1 2">
    <name type="scientific">Caldifermentibacillus hisashii</name>
    <dbReference type="NCBI Taxonomy" id="996558"/>
    <lineage>
        <taxon>Bacteria</taxon>
        <taxon>Bacillati</taxon>
        <taxon>Bacillota</taxon>
        <taxon>Bacilli</taxon>
        <taxon>Bacillales</taxon>
        <taxon>Bacillaceae</taxon>
        <taxon>Caldifermentibacillus</taxon>
    </lineage>
</organism>
<dbReference type="Proteomes" id="UP001459714">
    <property type="component" value="Unassembled WGS sequence"/>
</dbReference>